<dbReference type="AlphaFoldDB" id="A0AAE0RNR4"/>
<dbReference type="GO" id="GO:0016485">
    <property type="term" value="P:protein processing"/>
    <property type="evidence" value="ECO:0007669"/>
    <property type="project" value="TreeGrafter"/>
</dbReference>
<keyword evidence="3" id="KW-0720">Serine protease</keyword>
<name>A0AAE0RNR4_9BIVA</name>
<evidence type="ECO:0000259" key="6">
    <source>
        <dbReference type="Pfam" id="PF00082"/>
    </source>
</evidence>
<keyword evidence="2" id="KW-0378">Hydrolase</keyword>
<organism evidence="7 8">
    <name type="scientific">Potamilus streckersoni</name>
    <dbReference type="NCBI Taxonomy" id="2493646"/>
    <lineage>
        <taxon>Eukaryota</taxon>
        <taxon>Metazoa</taxon>
        <taxon>Spiralia</taxon>
        <taxon>Lophotrochozoa</taxon>
        <taxon>Mollusca</taxon>
        <taxon>Bivalvia</taxon>
        <taxon>Autobranchia</taxon>
        <taxon>Heteroconchia</taxon>
        <taxon>Palaeoheterodonta</taxon>
        <taxon>Unionida</taxon>
        <taxon>Unionoidea</taxon>
        <taxon>Unionidae</taxon>
        <taxon>Ambleminae</taxon>
        <taxon>Lampsilini</taxon>
        <taxon>Potamilus</taxon>
    </lineage>
</organism>
<dbReference type="PANTHER" id="PTHR42884">
    <property type="entry name" value="PROPROTEIN CONVERTASE SUBTILISIN/KEXIN-RELATED"/>
    <property type="match status" value="1"/>
</dbReference>
<evidence type="ECO:0000313" key="7">
    <source>
        <dbReference type="EMBL" id="KAK3576520.1"/>
    </source>
</evidence>
<reference evidence="7" key="1">
    <citation type="journal article" date="2021" name="Genome Biol. Evol.">
        <title>A High-Quality Reference Genome for a Parasitic Bivalve with Doubly Uniparental Inheritance (Bivalvia: Unionida).</title>
        <authorList>
            <person name="Smith C.H."/>
        </authorList>
    </citation>
    <scope>NUCLEOTIDE SEQUENCE</scope>
    <source>
        <strain evidence="7">CHS0354</strain>
    </source>
</reference>
<proteinExistence type="inferred from homology"/>
<comment type="caution">
    <text evidence="5">Lacks conserved residue(s) required for the propagation of feature annotation.</text>
</comment>
<keyword evidence="8" id="KW-1185">Reference proteome</keyword>
<evidence type="ECO:0000256" key="3">
    <source>
        <dbReference type="ARBA" id="ARBA00022825"/>
    </source>
</evidence>
<comment type="caution">
    <text evidence="7">The sequence shown here is derived from an EMBL/GenBank/DDBJ whole genome shotgun (WGS) entry which is preliminary data.</text>
</comment>
<reference evidence="7" key="3">
    <citation type="submission" date="2023-05" db="EMBL/GenBank/DDBJ databases">
        <authorList>
            <person name="Smith C.H."/>
        </authorList>
    </citation>
    <scope>NUCLEOTIDE SEQUENCE</scope>
    <source>
        <strain evidence="7">CHS0354</strain>
        <tissue evidence="7">Mantle</tissue>
    </source>
</reference>
<dbReference type="GO" id="GO:0000139">
    <property type="term" value="C:Golgi membrane"/>
    <property type="evidence" value="ECO:0007669"/>
    <property type="project" value="TreeGrafter"/>
</dbReference>
<reference evidence="7" key="2">
    <citation type="journal article" date="2021" name="Genome Biol. Evol.">
        <title>Developing a high-quality reference genome for a parasitic bivalve with doubly uniparental inheritance (Bivalvia: Unionida).</title>
        <authorList>
            <person name="Smith C.H."/>
        </authorList>
    </citation>
    <scope>NUCLEOTIDE SEQUENCE</scope>
    <source>
        <strain evidence="7">CHS0354</strain>
        <tissue evidence="7">Mantle</tissue>
    </source>
</reference>
<evidence type="ECO:0000256" key="1">
    <source>
        <dbReference type="ARBA" id="ARBA00022670"/>
    </source>
</evidence>
<gene>
    <name evidence="7" type="ORF">CHS0354_018012</name>
</gene>
<feature type="domain" description="Peptidase S8/S53" evidence="6">
    <location>
        <begin position="38"/>
        <end position="170"/>
    </location>
</feature>
<dbReference type="InterPro" id="IPR036852">
    <property type="entry name" value="Peptidase_S8/S53_dom_sf"/>
</dbReference>
<dbReference type="GO" id="GO:0005802">
    <property type="term" value="C:trans-Golgi network"/>
    <property type="evidence" value="ECO:0007669"/>
    <property type="project" value="TreeGrafter"/>
</dbReference>
<comment type="similarity">
    <text evidence="5">Belongs to the peptidase S8 family.</text>
</comment>
<dbReference type="InterPro" id="IPR000209">
    <property type="entry name" value="Peptidase_S8/S53_dom"/>
</dbReference>
<evidence type="ECO:0000313" key="8">
    <source>
        <dbReference type="Proteomes" id="UP001195483"/>
    </source>
</evidence>
<dbReference type="SUPFAM" id="SSF52743">
    <property type="entry name" value="Subtilisin-like"/>
    <property type="match status" value="1"/>
</dbReference>
<protein>
    <recommendedName>
        <fullName evidence="6">Peptidase S8/S53 domain-containing protein</fullName>
    </recommendedName>
</protein>
<dbReference type="PROSITE" id="PS51892">
    <property type="entry name" value="SUBTILASE"/>
    <property type="match status" value="1"/>
</dbReference>
<sequence>MKVLEAWQIGYNGSGIIVSVVDQGLETNHSDLKANVRGRDGKGIIYVWAAGNGGITDNCNADGYANYIYIYTVTISSVNLKGQPAWYSEVCPPVLAVTYSGDKYERNMVTTSNINACESGIEGSSFSAPQAAGMVALYLQANPNLTWRDVQHLIVISSKYQNLTEADGFGFTLNGAGNYEYNCKEDITRQEKF</sequence>
<dbReference type="Proteomes" id="UP001195483">
    <property type="component" value="Unassembled WGS sequence"/>
</dbReference>
<evidence type="ECO:0000256" key="4">
    <source>
        <dbReference type="ARBA" id="ARBA00023157"/>
    </source>
</evidence>
<keyword evidence="4" id="KW-1015">Disulfide bond</keyword>
<dbReference type="EMBL" id="JAEAOA010001115">
    <property type="protein sequence ID" value="KAK3576520.1"/>
    <property type="molecule type" value="Genomic_DNA"/>
</dbReference>
<dbReference type="PANTHER" id="PTHR42884:SF23">
    <property type="entry name" value="FURIN-LIKE PROTEASE 2"/>
    <property type="match status" value="1"/>
</dbReference>
<dbReference type="Pfam" id="PF00082">
    <property type="entry name" value="Peptidase_S8"/>
    <property type="match status" value="1"/>
</dbReference>
<evidence type="ECO:0000256" key="2">
    <source>
        <dbReference type="ARBA" id="ARBA00022801"/>
    </source>
</evidence>
<evidence type="ECO:0000256" key="5">
    <source>
        <dbReference type="PROSITE-ProRule" id="PRU01240"/>
    </source>
</evidence>
<keyword evidence="1" id="KW-0645">Protease</keyword>
<accession>A0AAE0RNR4</accession>
<dbReference type="Gene3D" id="3.40.50.200">
    <property type="entry name" value="Peptidase S8/S53 domain"/>
    <property type="match status" value="2"/>
</dbReference>
<dbReference type="GO" id="GO:0004252">
    <property type="term" value="F:serine-type endopeptidase activity"/>
    <property type="evidence" value="ECO:0007669"/>
    <property type="project" value="InterPro"/>
</dbReference>